<comment type="caution">
    <text evidence="8">The sequence shown here is derived from an EMBL/GenBank/DDBJ whole genome shotgun (WGS) entry which is preliminary data.</text>
</comment>
<dbReference type="EMBL" id="JAGGKT010000001">
    <property type="protein sequence ID" value="MBP1930286.1"/>
    <property type="molecule type" value="Genomic_DNA"/>
</dbReference>
<dbReference type="Pfam" id="PF02390">
    <property type="entry name" value="Methyltransf_4"/>
    <property type="match status" value="1"/>
</dbReference>
<gene>
    <name evidence="7" type="primary">trmB</name>
    <name evidence="8" type="ORF">J2Z37_000273</name>
</gene>
<dbReference type="CDD" id="cd02440">
    <property type="entry name" value="AdoMet_MTases"/>
    <property type="match status" value="1"/>
</dbReference>
<evidence type="ECO:0000256" key="4">
    <source>
        <dbReference type="ARBA" id="ARBA00022679"/>
    </source>
</evidence>
<evidence type="ECO:0000256" key="3">
    <source>
        <dbReference type="ARBA" id="ARBA00022603"/>
    </source>
</evidence>
<protein>
    <recommendedName>
        <fullName evidence="7">tRNA (guanine-N(7)-)-methyltransferase</fullName>
        <ecNumber evidence="7">2.1.1.33</ecNumber>
    </recommendedName>
    <alternativeName>
        <fullName evidence="7">tRNA (guanine(46)-N(7))-methyltransferase</fullName>
    </alternativeName>
    <alternativeName>
        <fullName evidence="7">tRNA(m7G46)-methyltransferase</fullName>
    </alternativeName>
</protein>
<feature type="binding site" evidence="7">
    <location>
        <position position="152"/>
    </location>
    <ligand>
        <name>substrate</name>
    </ligand>
</feature>
<keyword evidence="3 7" id="KW-0489">Methyltransferase</keyword>
<feature type="binding site" evidence="7">
    <location>
        <position position="116"/>
    </location>
    <ligand>
        <name>S-adenosyl-L-methionine</name>
        <dbReference type="ChEBI" id="CHEBI:59789"/>
    </ligand>
</feature>
<keyword evidence="5 7" id="KW-0949">S-adenosyl-L-methionine</keyword>
<name>A0ABS4GJ51_9BACL</name>
<comment type="pathway">
    <text evidence="7">tRNA modification; N(7)-methylguanine-tRNA biosynthesis.</text>
</comment>
<comment type="function">
    <text evidence="2 7">Catalyzes the formation of N(7)-methylguanine at position 46 (m7G46) in tRNA.</text>
</comment>
<dbReference type="PANTHER" id="PTHR23417">
    <property type="entry name" value="3-DEOXY-D-MANNO-OCTULOSONIC-ACID TRANSFERASE/TRNA GUANINE-N 7 - -METHYLTRANSFERASE"/>
    <property type="match status" value="1"/>
</dbReference>
<organism evidence="8 9">
    <name type="scientific">Ammoniphilus resinae</name>
    <dbReference type="NCBI Taxonomy" id="861532"/>
    <lineage>
        <taxon>Bacteria</taxon>
        <taxon>Bacillati</taxon>
        <taxon>Bacillota</taxon>
        <taxon>Bacilli</taxon>
        <taxon>Bacillales</taxon>
        <taxon>Paenibacillaceae</taxon>
        <taxon>Aneurinibacillus group</taxon>
        <taxon>Ammoniphilus</taxon>
    </lineage>
</organism>
<evidence type="ECO:0000256" key="1">
    <source>
        <dbReference type="ARBA" id="ARBA00000142"/>
    </source>
</evidence>
<feature type="binding site" evidence="7">
    <location>
        <position position="42"/>
    </location>
    <ligand>
        <name>S-adenosyl-L-methionine</name>
        <dbReference type="ChEBI" id="CHEBI:59789"/>
    </ligand>
</feature>
<dbReference type="Proteomes" id="UP001519343">
    <property type="component" value="Unassembled WGS sequence"/>
</dbReference>
<dbReference type="NCBIfam" id="TIGR00091">
    <property type="entry name" value="tRNA (guanosine(46)-N7)-methyltransferase TrmB"/>
    <property type="match status" value="1"/>
</dbReference>
<sequence length="215" mass="25466">MRLRKKPWVKDEIVKFDQLIETPEEYKGKWKERFGNNPLYVELGTGKGNFITTLAEQNPDISFIGVEIREEVLYSAVKKAAERNLHNIAFLWMDINKIEEVFAEGEVARIYLNFSDPWPKSGHAKRRLTYRQFLEKYKVMMPHGGEIHMKTDNEKLFEFSLNEFCDSGFRLKNITFDLHHSQFEEEKSVMTEYEQKFVNLGMKIYRVEAISPIKE</sequence>
<comment type="caution">
    <text evidence="7">Lacks conserved residue(s) required for the propagation of feature annotation.</text>
</comment>
<dbReference type="SUPFAM" id="SSF53335">
    <property type="entry name" value="S-adenosyl-L-methionine-dependent methyltransferases"/>
    <property type="match status" value="1"/>
</dbReference>
<dbReference type="InterPro" id="IPR029063">
    <property type="entry name" value="SAM-dependent_MTases_sf"/>
</dbReference>
<dbReference type="GO" id="GO:0008176">
    <property type="term" value="F:tRNA (guanine(46)-N7)-methyltransferase activity"/>
    <property type="evidence" value="ECO:0007669"/>
    <property type="project" value="UniProtKB-EC"/>
</dbReference>
<dbReference type="HAMAP" id="MF_01057">
    <property type="entry name" value="tRNA_methyltr_TrmB"/>
    <property type="match status" value="1"/>
</dbReference>
<keyword evidence="6 7" id="KW-0819">tRNA processing</keyword>
<evidence type="ECO:0000313" key="8">
    <source>
        <dbReference type="EMBL" id="MBP1930286.1"/>
    </source>
</evidence>
<keyword evidence="4 7" id="KW-0808">Transferase</keyword>
<dbReference type="NCBIfam" id="NF001080">
    <property type="entry name" value="PRK00121.2-2"/>
    <property type="match status" value="1"/>
</dbReference>
<feature type="binding site" evidence="7">
    <location>
        <position position="94"/>
    </location>
    <ligand>
        <name>S-adenosyl-L-methionine</name>
        <dbReference type="ChEBI" id="CHEBI:59789"/>
    </ligand>
</feature>
<reference evidence="8 9" key="1">
    <citation type="submission" date="2021-03" db="EMBL/GenBank/DDBJ databases">
        <title>Genomic Encyclopedia of Type Strains, Phase IV (KMG-IV): sequencing the most valuable type-strain genomes for metagenomic binning, comparative biology and taxonomic classification.</title>
        <authorList>
            <person name="Goeker M."/>
        </authorList>
    </citation>
    <scope>NUCLEOTIDE SEQUENCE [LARGE SCALE GENOMIC DNA]</scope>
    <source>
        <strain evidence="8 9">DSM 24738</strain>
    </source>
</reference>
<dbReference type="InterPro" id="IPR003358">
    <property type="entry name" value="tRNA_(Gua-N-7)_MeTrfase_Trmb"/>
</dbReference>
<evidence type="ECO:0000256" key="5">
    <source>
        <dbReference type="ARBA" id="ARBA00022691"/>
    </source>
</evidence>
<keyword evidence="9" id="KW-1185">Reference proteome</keyword>
<dbReference type="PROSITE" id="PS51625">
    <property type="entry name" value="SAM_MT_TRMB"/>
    <property type="match status" value="1"/>
</dbReference>
<evidence type="ECO:0000256" key="6">
    <source>
        <dbReference type="ARBA" id="ARBA00022694"/>
    </source>
</evidence>
<feature type="binding site" evidence="7">
    <location>
        <position position="120"/>
    </location>
    <ligand>
        <name>substrate</name>
    </ligand>
</feature>
<evidence type="ECO:0000256" key="7">
    <source>
        <dbReference type="HAMAP-Rule" id="MF_01057"/>
    </source>
</evidence>
<dbReference type="Gene3D" id="3.40.50.150">
    <property type="entry name" value="Vaccinia Virus protein VP39"/>
    <property type="match status" value="1"/>
</dbReference>
<feature type="binding site" evidence="7">
    <location>
        <begin position="191"/>
        <end position="194"/>
    </location>
    <ligand>
        <name>substrate</name>
    </ligand>
</feature>
<dbReference type="InterPro" id="IPR055361">
    <property type="entry name" value="tRNA_methyltr_TrmB_bact"/>
</dbReference>
<comment type="similarity">
    <text evidence="7">Belongs to the class I-like SAM-binding methyltransferase superfamily. TrmB family.</text>
</comment>
<accession>A0ABS4GJ51</accession>
<dbReference type="EC" id="2.1.1.33" evidence="7"/>
<evidence type="ECO:0000313" key="9">
    <source>
        <dbReference type="Proteomes" id="UP001519343"/>
    </source>
</evidence>
<evidence type="ECO:0000256" key="2">
    <source>
        <dbReference type="ARBA" id="ARBA00003015"/>
    </source>
</evidence>
<dbReference type="PANTHER" id="PTHR23417:SF14">
    <property type="entry name" value="PENTACOTRIPEPTIDE-REPEAT REGION OF PRORP DOMAIN-CONTAINING PROTEIN"/>
    <property type="match status" value="1"/>
</dbReference>
<dbReference type="RefSeq" id="WP_209808177.1">
    <property type="nucleotide sequence ID" value="NZ_JAGGKT010000001.1"/>
</dbReference>
<proteinExistence type="inferred from homology"/>
<feature type="binding site" evidence="7">
    <location>
        <position position="67"/>
    </location>
    <ligand>
        <name>S-adenosyl-L-methionine</name>
        <dbReference type="ChEBI" id="CHEBI:59789"/>
    </ligand>
</feature>
<comment type="catalytic activity">
    <reaction evidence="1 7">
        <text>guanosine(46) in tRNA + S-adenosyl-L-methionine = N(7)-methylguanosine(46) in tRNA + S-adenosyl-L-homocysteine</text>
        <dbReference type="Rhea" id="RHEA:42708"/>
        <dbReference type="Rhea" id="RHEA-COMP:10188"/>
        <dbReference type="Rhea" id="RHEA-COMP:10189"/>
        <dbReference type="ChEBI" id="CHEBI:57856"/>
        <dbReference type="ChEBI" id="CHEBI:59789"/>
        <dbReference type="ChEBI" id="CHEBI:74269"/>
        <dbReference type="ChEBI" id="CHEBI:74480"/>
        <dbReference type="EC" id="2.1.1.33"/>
    </reaction>
</comment>